<proteinExistence type="predicted"/>
<feature type="chain" id="PRO_5020732066" evidence="1">
    <location>
        <begin position="19"/>
        <end position="145"/>
    </location>
</feature>
<dbReference type="AlphaFoldDB" id="A0A4U1CWU5"/>
<evidence type="ECO:0000256" key="1">
    <source>
        <dbReference type="SAM" id="SignalP"/>
    </source>
</evidence>
<dbReference type="PANTHER" id="PTHR37833">
    <property type="entry name" value="LIPOPROTEIN-RELATED"/>
    <property type="match status" value="1"/>
</dbReference>
<dbReference type="RefSeq" id="WP_136841028.1">
    <property type="nucleotide sequence ID" value="NZ_SWBR01000002.1"/>
</dbReference>
<dbReference type="PANTHER" id="PTHR37833:SF1">
    <property type="entry name" value="SIGNAL PEPTIDE PROTEIN"/>
    <property type="match status" value="1"/>
</dbReference>
<dbReference type="Pfam" id="PF07610">
    <property type="entry name" value="DUF1573"/>
    <property type="match status" value="1"/>
</dbReference>
<keyword evidence="1" id="KW-0732">Signal</keyword>
<dbReference type="EMBL" id="SWBR01000002">
    <property type="protein sequence ID" value="TKC10819.1"/>
    <property type="molecule type" value="Genomic_DNA"/>
</dbReference>
<dbReference type="InterPro" id="IPR013783">
    <property type="entry name" value="Ig-like_fold"/>
</dbReference>
<dbReference type="Gene3D" id="2.60.40.10">
    <property type="entry name" value="Immunoglobulins"/>
    <property type="match status" value="1"/>
</dbReference>
<sequence>MKKLLLVAFTVLSFAACTQDKSQTIEDKAEKAVPSVLSEDAPKVKFEKEIYDFGVIEQGEVVTFDFKFKNTGKTPLIITDATATCGCTVPEFPKTPVKPGEGGIIKVVFNSAGKIGMQDKQVTLVSNANPEPEKLHLVGEIKEKK</sequence>
<name>A0A4U1CWU5_9SPHI</name>
<gene>
    <name evidence="2" type="ORF">FA048_11660</name>
</gene>
<evidence type="ECO:0000313" key="2">
    <source>
        <dbReference type="EMBL" id="TKC10819.1"/>
    </source>
</evidence>
<evidence type="ECO:0000313" key="3">
    <source>
        <dbReference type="Proteomes" id="UP000309488"/>
    </source>
</evidence>
<dbReference type="PROSITE" id="PS51257">
    <property type="entry name" value="PROKAR_LIPOPROTEIN"/>
    <property type="match status" value="1"/>
</dbReference>
<feature type="signal peptide" evidence="1">
    <location>
        <begin position="1"/>
        <end position="18"/>
    </location>
</feature>
<keyword evidence="3" id="KW-1185">Reference proteome</keyword>
<comment type="caution">
    <text evidence="2">The sequence shown here is derived from an EMBL/GenBank/DDBJ whole genome shotgun (WGS) entry which is preliminary data.</text>
</comment>
<protein>
    <submittedName>
        <fullName evidence="2">DUF1573 domain-containing protein</fullName>
    </submittedName>
</protein>
<dbReference type="Proteomes" id="UP000309488">
    <property type="component" value="Unassembled WGS sequence"/>
</dbReference>
<accession>A0A4U1CWU5</accession>
<reference evidence="2 3" key="1">
    <citation type="submission" date="2019-04" db="EMBL/GenBank/DDBJ databases">
        <title>Pedobacter sp. RP-3-22 sp. nov., isolated from Arctic soil.</title>
        <authorList>
            <person name="Dahal R.H."/>
            <person name="Kim D.-U."/>
        </authorList>
    </citation>
    <scope>NUCLEOTIDE SEQUENCE [LARGE SCALE GENOMIC DNA]</scope>
    <source>
        <strain evidence="2 3">RP-3-22</strain>
    </source>
</reference>
<dbReference type="InterPro" id="IPR011467">
    <property type="entry name" value="DUF1573"/>
</dbReference>
<dbReference type="OrthoDB" id="826619at2"/>
<organism evidence="2 3">
    <name type="scientific">Pedobacter polaris</name>
    <dbReference type="NCBI Taxonomy" id="2571273"/>
    <lineage>
        <taxon>Bacteria</taxon>
        <taxon>Pseudomonadati</taxon>
        <taxon>Bacteroidota</taxon>
        <taxon>Sphingobacteriia</taxon>
        <taxon>Sphingobacteriales</taxon>
        <taxon>Sphingobacteriaceae</taxon>
        <taxon>Pedobacter</taxon>
    </lineage>
</organism>